<dbReference type="Proteomes" id="UP000435112">
    <property type="component" value="Unassembled WGS sequence"/>
</dbReference>
<evidence type="ECO:0000256" key="1">
    <source>
        <dbReference type="SAM" id="MobiDB-lite"/>
    </source>
</evidence>
<dbReference type="EMBL" id="QXFU01000862">
    <property type="protein sequence ID" value="KAE9018103.1"/>
    <property type="molecule type" value="Genomic_DNA"/>
</dbReference>
<accession>A0A6A3LQN9</accession>
<dbReference type="OrthoDB" id="2668416at2759"/>
<name>A0A6A3LQN9_9STRA</name>
<organism evidence="2 3">
    <name type="scientific">Phytophthora rubi</name>
    <dbReference type="NCBI Taxonomy" id="129364"/>
    <lineage>
        <taxon>Eukaryota</taxon>
        <taxon>Sar</taxon>
        <taxon>Stramenopiles</taxon>
        <taxon>Oomycota</taxon>
        <taxon>Peronosporomycetes</taxon>
        <taxon>Peronosporales</taxon>
        <taxon>Peronosporaceae</taxon>
        <taxon>Phytophthora</taxon>
    </lineage>
</organism>
<feature type="region of interest" description="Disordered" evidence="1">
    <location>
        <begin position="97"/>
        <end position="122"/>
    </location>
</feature>
<comment type="caution">
    <text evidence="2">The sequence shown here is derived from an EMBL/GenBank/DDBJ whole genome shotgun (WGS) entry which is preliminary data.</text>
</comment>
<proteinExistence type="predicted"/>
<protein>
    <recommendedName>
        <fullName evidence="4">DDE Tnp4 domain-containing protein</fullName>
    </recommendedName>
</protein>
<evidence type="ECO:0008006" key="4">
    <source>
        <dbReference type="Google" id="ProtNLM"/>
    </source>
</evidence>
<evidence type="ECO:0000313" key="3">
    <source>
        <dbReference type="Proteomes" id="UP000435112"/>
    </source>
</evidence>
<evidence type="ECO:0000313" key="2">
    <source>
        <dbReference type="EMBL" id="KAE9018103.1"/>
    </source>
</evidence>
<gene>
    <name evidence="2" type="ORF">PR002_g13194</name>
</gene>
<sequence>MQCICAAITALSRDRRQLGGAPRENINTFDSTAYEKAMNSTKTKWFHKKMRCDKRTFLAVAALVRQNWVGHVHHNTNHNITKRVAVTLVRSERRARAARLRASGSRPFQGSSRQVAAENTEE</sequence>
<reference evidence="2 3" key="1">
    <citation type="submission" date="2018-09" db="EMBL/GenBank/DDBJ databases">
        <title>Genomic investigation of the strawberry pathogen Phytophthora fragariae indicates pathogenicity is determined by transcriptional variation in three key races.</title>
        <authorList>
            <person name="Adams T.M."/>
            <person name="Armitage A.D."/>
            <person name="Sobczyk M.K."/>
            <person name="Bates H.J."/>
            <person name="Dunwell J.M."/>
            <person name="Nellist C.F."/>
            <person name="Harrison R.J."/>
        </authorList>
    </citation>
    <scope>NUCLEOTIDE SEQUENCE [LARGE SCALE GENOMIC DNA]</scope>
    <source>
        <strain evidence="2 3">SCRP324</strain>
    </source>
</reference>
<dbReference type="AlphaFoldDB" id="A0A6A3LQN9"/>